<dbReference type="OrthoDB" id="284473at2759"/>
<reference evidence="2 3" key="1">
    <citation type="submission" date="2014-03" db="EMBL/GenBank/DDBJ databases">
        <title>Draft genome of the hookworm Oesophagostomum dentatum.</title>
        <authorList>
            <person name="Mitreva M."/>
        </authorList>
    </citation>
    <scope>NUCLEOTIDE SEQUENCE [LARGE SCALE GENOMIC DNA]</scope>
    <source>
        <strain evidence="2 3">OD-Hann</strain>
    </source>
</reference>
<dbReference type="PANTHER" id="PTHR13246">
    <property type="entry name" value="ENDO BETA N-ACETYLGLUCOSAMINIDASE"/>
    <property type="match status" value="1"/>
</dbReference>
<name>A0A0B1TKX9_OESDE</name>
<accession>A0A0B1TKX9</accession>
<keyword evidence="3" id="KW-1185">Reference proteome</keyword>
<evidence type="ECO:0000313" key="2">
    <source>
        <dbReference type="EMBL" id="KHJ96746.1"/>
    </source>
</evidence>
<dbReference type="Gene3D" id="3.20.20.80">
    <property type="entry name" value="Glycosidases"/>
    <property type="match status" value="2"/>
</dbReference>
<feature type="non-terminal residue" evidence="2">
    <location>
        <position position="1"/>
    </location>
</feature>
<dbReference type="GO" id="GO:0005829">
    <property type="term" value="C:cytosol"/>
    <property type="evidence" value="ECO:0007669"/>
    <property type="project" value="UniProtKB-SubCell"/>
</dbReference>
<feature type="domain" description="Cytosolic endo-beta-N-acetylglucosaminidase TIM barrel" evidence="1">
    <location>
        <begin position="51"/>
        <end position="93"/>
    </location>
</feature>
<dbReference type="GO" id="GO:0033925">
    <property type="term" value="F:mannosyl-glycoprotein endo-beta-N-acetylglucosaminidase activity"/>
    <property type="evidence" value="ECO:0007669"/>
    <property type="project" value="UniProtKB-EC"/>
</dbReference>
<dbReference type="EMBL" id="KN549595">
    <property type="protein sequence ID" value="KHJ96746.1"/>
    <property type="molecule type" value="Genomic_DNA"/>
</dbReference>
<sequence length="95" mass="10791">DNGVVLAPGSCNPYVFLNWWNIDIFCYFSHNFITIPPIGYTNIAHDHGLIWYDCCDGIYLNYNWTDEMLLSSADFGSINKIFVGIDVFGRGCLGR</sequence>
<dbReference type="PANTHER" id="PTHR13246:SF1">
    <property type="entry name" value="CYTOSOLIC ENDO-BETA-N-ACETYLGLUCOSAMINIDASE"/>
    <property type="match status" value="1"/>
</dbReference>
<evidence type="ECO:0000259" key="1">
    <source>
        <dbReference type="Pfam" id="PF03644"/>
    </source>
</evidence>
<feature type="domain" description="Cytosolic endo-beta-N-acetylglucosaminidase TIM barrel" evidence="1">
    <location>
        <begin position="11"/>
        <end position="49"/>
    </location>
</feature>
<protein>
    <recommendedName>
        <fullName evidence="1">Cytosolic endo-beta-N-acetylglucosaminidase TIM barrel domain-containing protein</fullName>
    </recommendedName>
</protein>
<dbReference type="Proteomes" id="UP000053660">
    <property type="component" value="Unassembled WGS sequence"/>
</dbReference>
<dbReference type="InterPro" id="IPR032979">
    <property type="entry name" value="ENGase"/>
</dbReference>
<evidence type="ECO:0000313" key="3">
    <source>
        <dbReference type="Proteomes" id="UP000053660"/>
    </source>
</evidence>
<dbReference type="InterPro" id="IPR005201">
    <property type="entry name" value="TIM_ENGase"/>
</dbReference>
<dbReference type="AlphaFoldDB" id="A0A0B1TKX9"/>
<proteinExistence type="predicted"/>
<gene>
    <name evidence="2" type="ORF">OESDEN_03283</name>
</gene>
<dbReference type="Pfam" id="PF03644">
    <property type="entry name" value="Glyco_hydro_85"/>
    <property type="match status" value="2"/>
</dbReference>
<organism evidence="2 3">
    <name type="scientific">Oesophagostomum dentatum</name>
    <name type="common">Nodular worm</name>
    <dbReference type="NCBI Taxonomy" id="61180"/>
    <lineage>
        <taxon>Eukaryota</taxon>
        <taxon>Metazoa</taxon>
        <taxon>Ecdysozoa</taxon>
        <taxon>Nematoda</taxon>
        <taxon>Chromadorea</taxon>
        <taxon>Rhabditida</taxon>
        <taxon>Rhabditina</taxon>
        <taxon>Rhabditomorpha</taxon>
        <taxon>Strongyloidea</taxon>
        <taxon>Strongylidae</taxon>
        <taxon>Oesophagostomum</taxon>
    </lineage>
</organism>